<evidence type="ECO:0000256" key="1">
    <source>
        <dbReference type="SAM" id="MobiDB-lite"/>
    </source>
</evidence>
<dbReference type="GO" id="GO:0003824">
    <property type="term" value="F:catalytic activity"/>
    <property type="evidence" value="ECO:0007669"/>
    <property type="project" value="UniProtKB-ARBA"/>
</dbReference>
<dbReference type="AlphaFoldDB" id="A0A0A0JVY7"/>
<proteinExistence type="predicted"/>
<dbReference type="InterPro" id="IPR000073">
    <property type="entry name" value="AB_hydrolase_1"/>
</dbReference>
<feature type="region of interest" description="Disordered" evidence="1">
    <location>
        <begin position="1"/>
        <end position="29"/>
    </location>
</feature>
<comment type="caution">
    <text evidence="3">The sequence shown here is derived from an EMBL/GenBank/DDBJ whole genome shotgun (WGS) entry which is preliminary data.</text>
</comment>
<protein>
    <recommendedName>
        <fullName evidence="2">AB hydrolase-1 domain-containing protein</fullName>
    </recommendedName>
</protein>
<dbReference type="SUPFAM" id="SSF53474">
    <property type="entry name" value="alpha/beta-Hydrolases"/>
    <property type="match status" value="1"/>
</dbReference>
<dbReference type="eggNOG" id="COG2267">
    <property type="taxonomic scope" value="Bacteria"/>
</dbReference>
<feature type="domain" description="AB hydrolase-1" evidence="2">
    <location>
        <begin position="33"/>
        <end position="141"/>
    </location>
</feature>
<keyword evidence="4" id="KW-1185">Reference proteome</keyword>
<dbReference type="EMBL" id="AVPL01000047">
    <property type="protein sequence ID" value="KGN40257.1"/>
    <property type="molecule type" value="Genomic_DNA"/>
</dbReference>
<dbReference type="STRING" id="1385519.N801_15150"/>
<dbReference type="InterPro" id="IPR029058">
    <property type="entry name" value="AB_hydrolase_fold"/>
</dbReference>
<accession>A0A0A0JVY7</accession>
<gene>
    <name evidence="3" type="ORF">N801_15150</name>
</gene>
<name>A0A0A0JVY7_9MICO</name>
<evidence type="ECO:0000259" key="2">
    <source>
        <dbReference type="Pfam" id="PF00561"/>
    </source>
</evidence>
<dbReference type="Pfam" id="PF00561">
    <property type="entry name" value="Abhydrolase_1"/>
    <property type="match status" value="1"/>
</dbReference>
<reference evidence="3 4" key="1">
    <citation type="submission" date="2013-08" db="EMBL/GenBank/DDBJ databases">
        <title>The genome sequence of Knoellia aerolata.</title>
        <authorList>
            <person name="Zhu W."/>
            <person name="Wang G."/>
        </authorList>
    </citation>
    <scope>NUCLEOTIDE SEQUENCE [LARGE SCALE GENOMIC DNA]</scope>
    <source>
        <strain evidence="3 4">DSM 18566</strain>
    </source>
</reference>
<organism evidence="3 4">
    <name type="scientific">Knoellia aerolata DSM 18566</name>
    <dbReference type="NCBI Taxonomy" id="1385519"/>
    <lineage>
        <taxon>Bacteria</taxon>
        <taxon>Bacillati</taxon>
        <taxon>Actinomycetota</taxon>
        <taxon>Actinomycetes</taxon>
        <taxon>Micrococcales</taxon>
        <taxon>Intrasporangiaceae</taxon>
        <taxon>Knoellia</taxon>
    </lineage>
</organism>
<evidence type="ECO:0000313" key="4">
    <source>
        <dbReference type="Proteomes" id="UP000030013"/>
    </source>
</evidence>
<dbReference type="Gene3D" id="3.40.50.1820">
    <property type="entry name" value="alpha/beta hydrolase"/>
    <property type="match status" value="1"/>
</dbReference>
<feature type="compositionally biased region" description="Low complexity" evidence="1">
    <location>
        <begin position="1"/>
        <end position="11"/>
    </location>
</feature>
<sequence length="220" mass="23870">MTDPMGPTDPTDPTDDAVAHELRGSTPDSPEAVVLVLHGGGETGYGPVEWMRGPVLRMWPFARTIEHRAGDRLAVLRLKNRYFGWNGSDATPLVDARWALDQVRERYAGLPVALVGHSMGGRVALHLASEPDVTAVVGLAPWVNGGDPVHGRPGLDVLLMHGVGDRITDPRRTKGLAERLRAQGASVTWRPVEGDGHAMLRHPLTWHREVADFVTGSLLT</sequence>
<dbReference type="Proteomes" id="UP000030013">
    <property type="component" value="Unassembled WGS sequence"/>
</dbReference>
<evidence type="ECO:0000313" key="3">
    <source>
        <dbReference type="EMBL" id="KGN40257.1"/>
    </source>
</evidence>